<dbReference type="InterPro" id="IPR005829">
    <property type="entry name" value="Sugar_transporter_CS"/>
</dbReference>
<reference evidence="10" key="2">
    <citation type="submission" date="2025-09" db="UniProtKB">
        <authorList>
            <consortium name="Ensembl"/>
        </authorList>
    </citation>
    <scope>IDENTIFICATION</scope>
</reference>
<dbReference type="Gene3D" id="1.20.1250.20">
    <property type="entry name" value="MFS general substrate transporter like domains"/>
    <property type="match status" value="1"/>
</dbReference>
<evidence type="ECO:0000256" key="5">
    <source>
        <dbReference type="ARBA" id="ARBA00022692"/>
    </source>
</evidence>
<dbReference type="GO" id="GO:0005886">
    <property type="term" value="C:plasma membrane"/>
    <property type="evidence" value="ECO:0007669"/>
    <property type="project" value="UniProtKB-SubCell"/>
</dbReference>
<sequence length="475" mass="51610">MTNWKSQLPHYGNSISENIKSSTLLMNLNACFQIRNSRLFMAVFSAVLGNFSFGYSMVYPSPVLPVLQGPDADPRLKMDTPEAALFGSIYTLGAAAGGLGAMLFNDMLGRKMSIMLSAVPSYMLMGGASNLSMLYVGRFLTGLAGGMTAASIPVYISEISHKTVRGALGSCPQITAVAGALTLYALGLWVPWRWLAIAGGVPALLMVTLLCCMPSSPRRLLSLGREEKAEQALRWLRGPDYDVNPELSAIQHSDLSQLATPVYYKPILISVGMRFLQQMTGITPILIYLQTIFAKSKVSLYDAALVGAVRLVSVLVAACLMDKAGRKALLYTSSMLMFLSSLTLTITSHTTPCPNPPNMPISTVTNLNKNTPHLLGYAMGWGPITWLLMSEVLPLAARGVASGLCVTVSWLTAFALTHAFTHLLDLGLYVPYFLFTVVCVLCLLFNAVCIPETRGRSLEEIENYFRTGPLRTRLH</sequence>
<evidence type="ECO:0000256" key="8">
    <source>
        <dbReference type="SAM" id="Phobius"/>
    </source>
</evidence>
<proteinExistence type="predicted"/>
<feature type="transmembrane region" description="Helical" evidence="8">
    <location>
        <begin position="400"/>
        <end position="420"/>
    </location>
</feature>
<dbReference type="PANTHER" id="PTHR48021:SF59">
    <property type="entry name" value="SOLUTE CARRIER FAMILY 2, FACILITATED GLUCOSE TRANSPORTER MEMBER 6"/>
    <property type="match status" value="1"/>
</dbReference>
<evidence type="ECO:0000256" key="4">
    <source>
        <dbReference type="ARBA" id="ARBA00022597"/>
    </source>
</evidence>
<accession>A0A8C6TUX0</accession>
<dbReference type="GO" id="GO:0022857">
    <property type="term" value="F:transmembrane transporter activity"/>
    <property type="evidence" value="ECO:0007669"/>
    <property type="project" value="InterPro"/>
</dbReference>
<dbReference type="PROSITE" id="PS50850">
    <property type="entry name" value="MFS"/>
    <property type="match status" value="1"/>
</dbReference>
<keyword evidence="7 8" id="KW-0472">Membrane</keyword>
<keyword evidence="11" id="KW-1185">Reference proteome</keyword>
<dbReference type="Pfam" id="PF00083">
    <property type="entry name" value="Sugar_tr"/>
    <property type="match status" value="1"/>
</dbReference>
<dbReference type="Ensembl" id="ENSNMLT00000029142.1">
    <property type="protein sequence ID" value="ENSNMLP00000026081.1"/>
    <property type="gene ID" value="ENSNMLG00000016617.1"/>
</dbReference>
<evidence type="ECO:0000256" key="6">
    <source>
        <dbReference type="ARBA" id="ARBA00022989"/>
    </source>
</evidence>
<organism evidence="10 11">
    <name type="scientific">Neogobius melanostomus</name>
    <name type="common">round goby</name>
    <dbReference type="NCBI Taxonomy" id="47308"/>
    <lineage>
        <taxon>Eukaryota</taxon>
        <taxon>Metazoa</taxon>
        <taxon>Chordata</taxon>
        <taxon>Craniata</taxon>
        <taxon>Vertebrata</taxon>
        <taxon>Euteleostomi</taxon>
        <taxon>Actinopterygii</taxon>
        <taxon>Neopterygii</taxon>
        <taxon>Teleostei</taxon>
        <taxon>Neoteleostei</taxon>
        <taxon>Acanthomorphata</taxon>
        <taxon>Gobiaria</taxon>
        <taxon>Gobiiformes</taxon>
        <taxon>Gobioidei</taxon>
        <taxon>Gobiidae</taxon>
        <taxon>Benthophilinae</taxon>
        <taxon>Neogobiini</taxon>
        <taxon>Neogobius</taxon>
    </lineage>
</organism>
<evidence type="ECO:0000256" key="3">
    <source>
        <dbReference type="ARBA" id="ARBA00022475"/>
    </source>
</evidence>
<keyword evidence="6 8" id="KW-1133">Transmembrane helix</keyword>
<comment type="subcellular location">
    <subcellularLocation>
        <location evidence="1">Cell membrane</location>
        <topology evidence="1">Multi-pass membrane protein</topology>
    </subcellularLocation>
</comment>
<keyword evidence="5 8" id="KW-0812">Transmembrane</keyword>
<protein>
    <submittedName>
        <fullName evidence="10">Solute carrier family 2 member 6</fullName>
    </submittedName>
</protein>
<dbReference type="InterPro" id="IPR003663">
    <property type="entry name" value="Sugar/inositol_transpt"/>
</dbReference>
<dbReference type="PROSITE" id="PS00216">
    <property type="entry name" value="SUGAR_TRANSPORT_1"/>
    <property type="match status" value="1"/>
</dbReference>
<evidence type="ECO:0000313" key="11">
    <source>
        <dbReference type="Proteomes" id="UP000694523"/>
    </source>
</evidence>
<evidence type="ECO:0000256" key="1">
    <source>
        <dbReference type="ARBA" id="ARBA00004651"/>
    </source>
</evidence>
<keyword evidence="3" id="KW-1003">Cell membrane</keyword>
<dbReference type="FunFam" id="1.20.1250.20:FF:000218">
    <property type="entry name" value="facilitated trehalose transporter Tret1"/>
    <property type="match status" value="1"/>
</dbReference>
<dbReference type="SUPFAM" id="SSF103473">
    <property type="entry name" value="MFS general substrate transporter"/>
    <property type="match status" value="1"/>
</dbReference>
<dbReference type="InterPro" id="IPR020846">
    <property type="entry name" value="MFS_dom"/>
</dbReference>
<dbReference type="PANTHER" id="PTHR48021">
    <property type="match status" value="1"/>
</dbReference>
<dbReference type="PRINTS" id="PR00171">
    <property type="entry name" value="SUGRTRNSPORT"/>
</dbReference>
<feature type="transmembrane region" description="Helical" evidence="8">
    <location>
        <begin position="39"/>
        <end position="58"/>
    </location>
</feature>
<evidence type="ECO:0000256" key="7">
    <source>
        <dbReference type="ARBA" id="ARBA00023136"/>
    </source>
</evidence>
<feature type="transmembrane region" description="Helical" evidence="8">
    <location>
        <begin position="167"/>
        <end position="186"/>
    </location>
</feature>
<name>A0A8C6TUX0_9GOBI</name>
<keyword evidence="2" id="KW-0813">Transport</keyword>
<dbReference type="PROSITE" id="PS00217">
    <property type="entry name" value="SUGAR_TRANSPORT_2"/>
    <property type="match status" value="1"/>
</dbReference>
<feature type="transmembrane region" description="Helical" evidence="8">
    <location>
        <begin position="192"/>
        <end position="212"/>
    </location>
</feature>
<feature type="transmembrane region" description="Helical" evidence="8">
    <location>
        <begin position="426"/>
        <end position="448"/>
    </location>
</feature>
<dbReference type="InterPro" id="IPR036259">
    <property type="entry name" value="MFS_trans_sf"/>
</dbReference>
<evidence type="ECO:0000256" key="2">
    <source>
        <dbReference type="ARBA" id="ARBA00022448"/>
    </source>
</evidence>
<evidence type="ECO:0000259" key="9">
    <source>
        <dbReference type="PROSITE" id="PS50850"/>
    </source>
</evidence>
<reference evidence="10" key="1">
    <citation type="submission" date="2025-08" db="UniProtKB">
        <authorList>
            <consortium name="Ensembl"/>
        </authorList>
    </citation>
    <scope>IDENTIFICATION</scope>
</reference>
<dbReference type="InterPro" id="IPR005828">
    <property type="entry name" value="MFS_sugar_transport-like"/>
</dbReference>
<evidence type="ECO:0000313" key="10">
    <source>
        <dbReference type="Ensembl" id="ENSNMLP00000026081.1"/>
    </source>
</evidence>
<feature type="transmembrane region" description="Helical" evidence="8">
    <location>
        <begin position="135"/>
        <end position="155"/>
    </location>
</feature>
<feature type="transmembrane region" description="Helical" evidence="8">
    <location>
        <begin position="371"/>
        <end position="388"/>
    </location>
</feature>
<keyword evidence="4" id="KW-0762">Sugar transport</keyword>
<dbReference type="AlphaFoldDB" id="A0A8C6TUX0"/>
<feature type="transmembrane region" description="Helical" evidence="8">
    <location>
        <begin position="328"/>
        <end position="351"/>
    </location>
</feature>
<dbReference type="InterPro" id="IPR050549">
    <property type="entry name" value="MFS_Trehalose_Transporter"/>
</dbReference>
<feature type="transmembrane region" description="Helical" evidence="8">
    <location>
        <begin position="83"/>
        <end position="105"/>
    </location>
</feature>
<feature type="transmembrane region" description="Helical" evidence="8">
    <location>
        <begin position="300"/>
        <end position="321"/>
    </location>
</feature>
<dbReference type="Proteomes" id="UP000694523">
    <property type="component" value="Unplaced"/>
</dbReference>
<feature type="domain" description="Major facilitator superfamily (MFS) profile" evidence="9">
    <location>
        <begin position="42"/>
        <end position="454"/>
    </location>
</feature>